<protein>
    <submittedName>
        <fullName evidence="1">Uncharacterized protein</fullName>
    </submittedName>
</protein>
<evidence type="ECO:0000313" key="2">
    <source>
        <dbReference type="Proteomes" id="UP001596107"/>
    </source>
</evidence>
<organism evidence="1 2">
    <name type="scientific">Nitratireductor kimnyeongensis</name>
    <dbReference type="NCBI Taxonomy" id="430679"/>
    <lineage>
        <taxon>Bacteria</taxon>
        <taxon>Pseudomonadati</taxon>
        <taxon>Pseudomonadota</taxon>
        <taxon>Alphaproteobacteria</taxon>
        <taxon>Hyphomicrobiales</taxon>
        <taxon>Phyllobacteriaceae</taxon>
        <taxon>Nitratireductor</taxon>
    </lineage>
</organism>
<name>A0ABW0T9K0_9HYPH</name>
<accession>A0ABW0T9K0</accession>
<dbReference type="RefSeq" id="WP_223021366.1">
    <property type="nucleotide sequence ID" value="NZ_CP078143.1"/>
</dbReference>
<dbReference type="Proteomes" id="UP001596107">
    <property type="component" value="Unassembled WGS sequence"/>
</dbReference>
<proteinExistence type="predicted"/>
<evidence type="ECO:0000313" key="1">
    <source>
        <dbReference type="EMBL" id="MFC5585306.1"/>
    </source>
</evidence>
<gene>
    <name evidence="1" type="ORF">ACFPOD_09290</name>
</gene>
<keyword evidence="2" id="KW-1185">Reference proteome</keyword>
<dbReference type="EMBL" id="JBHSNB010000002">
    <property type="protein sequence ID" value="MFC5585306.1"/>
    <property type="molecule type" value="Genomic_DNA"/>
</dbReference>
<reference evidence="2" key="1">
    <citation type="journal article" date="2019" name="Int. J. Syst. Evol. Microbiol.">
        <title>The Global Catalogue of Microorganisms (GCM) 10K type strain sequencing project: providing services to taxonomists for standard genome sequencing and annotation.</title>
        <authorList>
            <consortium name="The Broad Institute Genomics Platform"/>
            <consortium name="The Broad Institute Genome Sequencing Center for Infectious Disease"/>
            <person name="Wu L."/>
            <person name="Ma J."/>
        </authorList>
    </citation>
    <scope>NUCLEOTIDE SEQUENCE [LARGE SCALE GENOMIC DNA]</scope>
    <source>
        <strain evidence="2">JCM 3366</strain>
    </source>
</reference>
<sequence length="146" mass="15980">MDKQPHSPAREIIVANAIRAVANELRLIDVADYIAFIRLESLASVADIVESAAELYFMPGTLRLGHGCDAHVTWSGSPRISLDLELRPQGATVYFTLELSADNAGVEVNYVAFDNPSDDPEVNSRYLAKALQASRIVRSERPLING</sequence>
<comment type="caution">
    <text evidence="1">The sequence shown here is derived from an EMBL/GenBank/DDBJ whole genome shotgun (WGS) entry which is preliminary data.</text>
</comment>